<evidence type="ECO:0000256" key="1">
    <source>
        <dbReference type="ARBA" id="ARBA00004328"/>
    </source>
</evidence>
<organism evidence="11 12">
    <name type="scientific">Groundnut yellow spot virus</name>
    <dbReference type="NCBI Taxonomy" id="345030"/>
    <lineage>
        <taxon>Viruses</taxon>
        <taxon>Riboviria</taxon>
        <taxon>Orthornavirae</taxon>
        <taxon>Negarnaviricota</taxon>
        <taxon>Polyploviricotina</taxon>
        <taxon>Bunyaviricetes</taxon>
        <taxon>Elliovirales</taxon>
        <taxon>Tospoviridae</taxon>
        <taxon>Orthotospovirus</taxon>
        <taxon>Orthotospovirus arachiflavamaculae</taxon>
    </lineage>
</organism>
<comment type="subcellular location">
    <subcellularLocation>
        <location evidence="1">Virion</location>
    </subcellularLocation>
</comment>
<sequence length="246" mass="28092">MSTKGVIKVKNDRELFESLSKNAKVELEQEQISFTFKAFFDNKSSKVELTEANMVLYINSANRLKLIGKENNAKTFLNINIVKSSPGVDEFTWSRLDSVIRMKYIDRIKDYNEEKLKAESAKLNNWLLEIFNLKQMSPKDEVIFKVITGGDLNHLMCFKTTFAHAFAIANYQHKRAEQLGITNFDTKAQLDRMIVIGERNGVLPSNVPLALINQYFKNAIPRVKTAERDQSSKYEELQAAIGSGEL</sequence>
<dbReference type="GeneID" id="40525402"/>
<gene>
    <name evidence="11" type="primary">N</name>
</gene>
<evidence type="ECO:0000313" key="12">
    <source>
        <dbReference type="Proteomes" id="UP000275441"/>
    </source>
</evidence>
<dbReference type="GO" id="GO:0003723">
    <property type="term" value="F:RNA binding"/>
    <property type="evidence" value="ECO:0007669"/>
    <property type="project" value="UniProtKB-KW"/>
</dbReference>
<comment type="similarity">
    <text evidence="2">Belongs to the tospovirus nucleocapsid protein family.</text>
</comment>
<name>G8CXU0_9VIRU</name>
<keyword evidence="5" id="KW-0167">Capsid protein</keyword>
<evidence type="ECO:0000256" key="7">
    <source>
        <dbReference type="ARBA" id="ARBA00022884"/>
    </source>
</evidence>
<keyword evidence="12" id="KW-1185">Reference proteome</keyword>
<dbReference type="KEGG" id="vg:40525402"/>
<keyword evidence="4" id="KW-1139">Helical capsid protein</keyword>
<keyword evidence="7" id="KW-0694">RNA-binding</keyword>
<evidence type="ECO:0000256" key="3">
    <source>
        <dbReference type="ARBA" id="ARBA00014389"/>
    </source>
</evidence>
<dbReference type="GO" id="GO:0019029">
    <property type="term" value="C:helical viral capsid"/>
    <property type="evidence" value="ECO:0007669"/>
    <property type="project" value="UniProtKB-KW"/>
</dbReference>
<dbReference type="Proteomes" id="UP000275441">
    <property type="component" value="Segment S"/>
</dbReference>
<keyword evidence="8 11" id="KW-0543">Viral nucleoprotein</keyword>
<dbReference type="GO" id="GO:1990904">
    <property type="term" value="C:ribonucleoprotein complex"/>
    <property type="evidence" value="ECO:0007669"/>
    <property type="project" value="UniProtKB-KW"/>
</dbReference>
<protein>
    <recommendedName>
        <fullName evidence="3">Nucleoprotein</fullName>
    </recommendedName>
    <alternativeName>
        <fullName evidence="10">Nucleocapsid protein</fullName>
    </alternativeName>
</protein>
<evidence type="ECO:0000256" key="6">
    <source>
        <dbReference type="ARBA" id="ARBA00022844"/>
    </source>
</evidence>
<evidence type="ECO:0000256" key="4">
    <source>
        <dbReference type="ARBA" id="ARBA00022497"/>
    </source>
</evidence>
<keyword evidence="6" id="KW-0946">Virion</keyword>
<dbReference type="GO" id="GO:0019013">
    <property type="term" value="C:viral nucleocapsid"/>
    <property type="evidence" value="ECO:0007669"/>
    <property type="project" value="UniProtKB-KW"/>
</dbReference>
<dbReference type="InterPro" id="IPR002517">
    <property type="entry name" value="Tospo_nucleocap"/>
</dbReference>
<reference evidence="11 12" key="1">
    <citation type="submission" date="2010-10" db="EMBL/GenBank/DDBJ databases">
        <title>Complete sequence of Groundnut yellow spot virus isolate SP-C S RNA.</title>
        <authorList>
            <person name="Yin Y.-Y."/>
            <person name="Dong J.-H."/>
            <person name="Zhang Z.-K."/>
        </authorList>
    </citation>
    <scope>NUCLEOTIDE SEQUENCE [LARGE SCALE GENOMIC DNA]</scope>
    <source>
        <strain evidence="11">SP-C</strain>
    </source>
</reference>
<dbReference type="EMBL" id="HQ402596">
    <property type="protein sequence ID" value="AEK28764.1"/>
    <property type="molecule type" value="Genomic_RNA"/>
</dbReference>
<evidence type="ECO:0000256" key="2">
    <source>
        <dbReference type="ARBA" id="ARBA00008119"/>
    </source>
</evidence>
<evidence type="ECO:0000313" key="11">
    <source>
        <dbReference type="EMBL" id="AEK28764.1"/>
    </source>
</evidence>
<evidence type="ECO:0000256" key="8">
    <source>
        <dbReference type="ARBA" id="ARBA00023086"/>
    </source>
</evidence>
<dbReference type="RefSeq" id="YP_009665192.1">
    <property type="nucleotide sequence ID" value="NC_043210.1"/>
</dbReference>
<accession>G8CXU0</accession>
<evidence type="ECO:0000256" key="9">
    <source>
        <dbReference type="ARBA" id="ARBA00023274"/>
    </source>
</evidence>
<proteinExistence type="inferred from homology"/>
<evidence type="ECO:0000256" key="5">
    <source>
        <dbReference type="ARBA" id="ARBA00022561"/>
    </source>
</evidence>
<evidence type="ECO:0000256" key="10">
    <source>
        <dbReference type="ARBA" id="ARBA00033344"/>
    </source>
</evidence>
<keyword evidence="9" id="KW-0687">Ribonucleoprotein</keyword>
<dbReference type="Pfam" id="PF01533">
    <property type="entry name" value="Tospo_nucleocap"/>
    <property type="match status" value="1"/>
</dbReference>